<dbReference type="SUPFAM" id="SSF51430">
    <property type="entry name" value="NAD(P)-linked oxidoreductase"/>
    <property type="match status" value="1"/>
</dbReference>
<gene>
    <name evidence="3" type="ORF">SmJEL517_g05738</name>
</gene>
<dbReference type="Pfam" id="PF00248">
    <property type="entry name" value="Aldo_ket_red"/>
    <property type="match status" value="1"/>
</dbReference>
<evidence type="ECO:0000256" key="1">
    <source>
        <dbReference type="ARBA" id="ARBA00023002"/>
    </source>
</evidence>
<feature type="domain" description="NADP-dependent oxidoreductase" evidence="2">
    <location>
        <begin position="36"/>
        <end position="342"/>
    </location>
</feature>
<dbReference type="InterPro" id="IPR036812">
    <property type="entry name" value="NAD(P)_OxRdtase_dom_sf"/>
</dbReference>
<evidence type="ECO:0000259" key="2">
    <source>
        <dbReference type="Pfam" id="PF00248"/>
    </source>
</evidence>
<reference evidence="3 4" key="1">
    <citation type="journal article" date="2019" name="Sci. Rep.">
        <title>Comparative genomics of chytrid fungi reveal insights into the obligate biotrophic and pathogenic lifestyle of Synchytrium endobioticum.</title>
        <authorList>
            <person name="van de Vossenberg B.T.L.H."/>
            <person name="Warris S."/>
            <person name="Nguyen H.D.T."/>
            <person name="van Gent-Pelzer M.P.E."/>
            <person name="Joly D.L."/>
            <person name="van de Geest H.C."/>
            <person name="Bonants P.J.M."/>
            <person name="Smith D.S."/>
            <person name="Levesque C.A."/>
            <person name="van der Lee T.A.J."/>
        </authorList>
    </citation>
    <scope>NUCLEOTIDE SEQUENCE [LARGE SCALE GENOMIC DNA]</scope>
    <source>
        <strain evidence="3 4">JEL517</strain>
    </source>
</reference>
<dbReference type="GeneID" id="42006961"/>
<comment type="caution">
    <text evidence="3">The sequence shown here is derived from an EMBL/GenBank/DDBJ whole genome shotgun (WGS) entry which is preliminary data.</text>
</comment>
<protein>
    <recommendedName>
        <fullName evidence="2">NADP-dependent oxidoreductase domain-containing protein</fullName>
    </recommendedName>
</protein>
<sequence length="355" mass="38762">MATKVEYYDVAIPDGVVPTSSTLIRLGKKISVPPAGIGLWAWGSSNWGYGTYDSSFTETTIQDAFDECLAQFPESVFFDTAEAYAEGDSEKFLGDLIQKYHVAHPTPAPESSDTLGHDRIVVGSKFVPLPWKLSYPSSLLTSLRATLERLQMKTIDLYQIHGPVSLRPVEVLGEALAEAVKLGLVRAVAVSNFSISEVQRIHKTLSKHGIQLASNQIEFSLLRRLPETSGLIAECHKLGVAVIAYSPLGMGRLTGKYSSENPPPAGRNFGDIDMKLLVPLLDTLKEMAARYERTVAQVALNWCICKGAIPIPGAKNKTQAMQNAGCIGWRLKPEDVAKLDALSFVGKTTMMWQHG</sequence>
<dbReference type="InterPro" id="IPR023210">
    <property type="entry name" value="NADP_OxRdtase_dom"/>
</dbReference>
<keyword evidence="1" id="KW-0560">Oxidoreductase</keyword>
<evidence type="ECO:0000313" key="4">
    <source>
        <dbReference type="Proteomes" id="UP000319731"/>
    </source>
</evidence>
<evidence type="ECO:0000313" key="3">
    <source>
        <dbReference type="EMBL" id="TPX30757.1"/>
    </source>
</evidence>
<dbReference type="Gene3D" id="3.20.20.100">
    <property type="entry name" value="NADP-dependent oxidoreductase domain"/>
    <property type="match status" value="1"/>
</dbReference>
<dbReference type="EMBL" id="QEAO01000057">
    <property type="protein sequence ID" value="TPX30757.1"/>
    <property type="molecule type" value="Genomic_DNA"/>
</dbReference>
<dbReference type="InterPro" id="IPR050791">
    <property type="entry name" value="Aldo-Keto_reductase"/>
</dbReference>
<dbReference type="GO" id="GO:0016491">
    <property type="term" value="F:oxidoreductase activity"/>
    <property type="evidence" value="ECO:0007669"/>
    <property type="project" value="UniProtKB-KW"/>
</dbReference>
<dbReference type="PANTHER" id="PTHR43625">
    <property type="entry name" value="AFLATOXIN B1 ALDEHYDE REDUCTASE"/>
    <property type="match status" value="1"/>
</dbReference>
<dbReference type="PANTHER" id="PTHR43625:SF5">
    <property type="entry name" value="PYRIDOXAL REDUCTASE, CHLOROPLASTIC"/>
    <property type="match status" value="1"/>
</dbReference>
<dbReference type="GO" id="GO:0005737">
    <property type="term" value="C:cytoplasm"/>
    <property type="evidence" value="ECO:0007669"/>
    <property type="project" value="TreeGrafter"/>
</dbReference>
<dbReference type="OrthoDB" id="37537at2759"/>
<organism evidence="3 4">
    <name type="scientific">Synchytrium microbalum</name>
    <dbReference type="NCBI Taxonomy" id="1806994"/>
    <lineage>
        <taxon>Eukaryota</taxon>
        <taxon>Fungi</taxon>
        <taxon>Fungi incertae sedis</taxon>
        <taxon>Chytridiomycota</taxon>
        <taxon>Chytridiomycota incertae sedis</taxon>
        <taxon>Chytridiomycetes</taxon>
        <taxon>Synchytriales</taxon>
        <taxon>Synchytriaceae</taxon>
        <taxon>Synchytrium</taxon>
    </lineage>
</organism>
<dbReference type="Proteomes" id="UP000319731">
    <property type="component" value="Unassembled WGS sequence"/>
</dbReference>
<dbReference type="AlphaFoldDB" id="A0A507BM76"/>
<dbReference type="STRING" id="1806994.A0A507BM76"/>
<proteinExistence type="predicted"/>
<accession>A0A507BM76</accession>
<dbReference type="InterPro" id="IPR020471">
    <property type="entry name" value="AKR"/>
</dbReference>
<dbReference type="CDD" id="cd19093">
    <property type="entry name" value="AKR_AtPLR-like"/>
    <property type="match status" value="1"/>
</dbReference>
<dbReference type="PRINTS" id="PR00069">
    <property type="entry name" value="ALDKETRDTASE"/>
</dbReference>
<name>A0A507BM76_9FUNG</name>
<dbReference type="RefSeq" id="XP_031022345.1">
    <property type="nucleotide sequence ID" value="XM_031171664.1"/>
</dbReference>
<keyword evidence="4" id="KW-1185">Reference proteome</keyword>